<proteinExistence type="predicted"/>
<feature type="compositionally biased region" description="Basic and acidic residues" evidence="1">
    <location>
        <begin position="656"/>
        <end position="698"/>
    </location>
</feature>
<feature type="region of interest" description="Disordered" evidence="1">
    <location>
        <begin position="629"/>
        <end position="719"/>
    </location>
</feature>
<feature type="compositionally biased region" description="Basic residues" evidence="1">
    <location>
        <begin position="641"/>
        <end position="655"/>
    </location>
</feature>
<dbReference type="AlphaFoldDB" id="A0A6A6QWJ8"/>
<evidence type="ECO:0000313" key="2">
    <source>
        <dbReference type="EMBL" id="KAF2496805.1"/>
    </source>
</evidence>
<dbReference type="EMBL" id="MU004187">
    <property type="protein sequence ID" value="KAF2496805.1"/>
    <property type="molecule type" value="Genomic_DNA"/>
</dbReference>
<protein>
    <submittedName>
        <fullName evidence="2">Uncharacterized protein</fullName>
    </submittedName>
</protein>
<name>A0A6A6QWJ8_9PEZI</name>
<dbReference type="Proteomes" id="UP000799750">
    <property type="component" value="Unassembled WGS sequence"/>
</dbReference>
<feature type="region of interest" description="Disordered" evidence="1">
    <location>
        <begin position="561"/>
        <end position="586"/>
    </location>
</feature>
<feature type="region of interest" description="Disordered" evidence="1">
    <location>
        <begin position="339"/>
        <end position="365"/>
    </location>
</feature>
<feature type="compositionally biased region" description="Basic and acidic residues" evidence="1">
    <location>
        <begin position="561"/>
        <end position="572"/>
    </location>
</feature>
<feature type="compositionally biased region" description="Pro residues" evidence="1">
    <location>
        <begin position="390"/>
        <end position="399"/>
    </location>
</feature>
<accession>A0A6A6QWJ8</accession>
<organism evidence="2 3">
    <name type="scientific">Lophium mytilinum</name>
    <dbReference type="NCBI Taxonomy" id="390894"/>
    <lineage>
        <taxon>Eukaryota</taxon>
        <taxon>Fungi</taxon>
        <taxon>Dikarya</taxon>
        <taxon>Ascomycota</taxon>
        <taxon>Pezizomycotina</taxon>
        <taxon>Dothideomycetes</taxon>
        <taxon>Pleosporomycetidae</taxon>
        <taxon>Mytilinidiales</taxon>
        <taxon>Mytilinidiaceae</taxon>
        <taxon>Lophium</taxon>
    </lineage>
</organism>
<sequence>MEASQQDRDQQWAYELDQQIRALSTMCSLVMDKFPDSSNAPTQTNGKHREAMALSVLLAREPGEIVTVAAAVDALSSRPYHELVVATNMEQDVGSSNYKHLFAPGEITDCDVLPDYDSALTGFDRHVKVFGTLLRAYHGHFEQPAKRAKFKRAFLTYALGAGLPEFVHRLSFGVRESSFVSFLVNDLPPFGEDFERLVFLEKEKPKISSMGVILVESAIGIVQQSLLRKEGIEIDDAYLATLELARESLKKGEFDYNCAYAIHIILRIRLRWVFQDIERALSLLSIQEAPQGEIPEELHWTTTLLQWDLMVSGLKEFLDMYGGCIDILKDRETLKDRATLKSEDSSKNGDTLRSEATLEHEDALKSEEPLSTALFSTTTHPHLSALFKNPHPPPNPSSTPLPSGTALTTWLRDTTSAPRAAQNLLHPRCASLAALASHLTILPLTPTPPIDRKMARYKSVFSLLFPPSVLPRGLYGWPAQLKTHLSGDDAFRDLWQRRFTGAVPQEAQVLMRLAGVERLRPPSRAMPVVAGTRVPGVGAAVVVDAVVEVFWGRPWREVREAEPGRRKKEGETKKRKAGVGSGVGSSGVLGPVCVPEGLPGKVVEGIRDVVLEEVRARIGVREVGEGLSEGVSEELRELNEKKRRRGQGSLMRHREKRGEEGRSKRKAVFERMKEDDEKRKRAKWEEGERNRAAWERYQAEQGQQAEQGDTLQAGDGANVEQKADIEAAEAKVKQEVDEEPNIELVWRAK</sequence>
<gene>
    <name evidence="2" type="ORF">BU16DRAFT_537947</name>
</gene>
<feature type="compositionally biased region" description="Low complexity" evidence="1">
    <location>
        <begin position="699"/>
        <end position="708"/>
    </location>
</feature>
<reference evidence="2" key="1">
    <citation type="journal article" date="2020" name="Stud. Mycol.">
        <title>101 Dothideomycetes genomes: a test case for predicting lifestyles and emergence of pathogens.</title>
        <authorList>
            <person name="Haridas S."/>
            <person name="Albert R."/>
            <person name="Binder M."/>
            <person name="Bloem J."/>
            <person name="Labutti K."/>
            <person name="Salamov A."/>
            <person name="Andreopoulos B."/>
            <person name="Baker S."/>
            <person name="Barry K."/>
            <person name="Bills G."/>
            <person name="Bluhm B."/>
            <person name="Cannon C."/>
            <person name="Castanera R."/>
            <person name="Culley D."/>
            <person name="Daum C."/>
            <person name="Ezra D."/>
            <person name="Gonzalez J."/>
            <person name="Henrissat B."/>
            <person name="Kuo A."/>
            <person name="Liang C."/>
            <person name="Lipzen A."/>
            <person name="Lutzoni F."/>
            <person name="Magnuson J."/>
            <person name="Mondo S."/>
            <person name="Nolan M."/>
            <person name="Ohm R."/>
            <person name="Pangilinan J."/>
            <person name="Park H.-J."/>
            <person name="Ramirez L."/>
            <person name="Alfaro M."/>
            <person name="Sun H."/>
            <person name="Tritt A."/>
            <person name="Yoshinaga Y."/>
            <person name="Zwiers L.-H."/>
            <person name="Turgeon B."/>
            <person name="Goodwin S."/>
            <person name="Spatafora J."/>
            <person name="Crous P."/>
            <person name="Grigoriev I."/>
        </authorList>
    </citation>
    <scope>NUCLEOTIDE SEQUENCE</scope>
    <source>
        <strain evidence="2">CBS 269.34</strain>
    </source>
</reference>
<evidence type="ECO:0000313" key="3">
    <source>
        <dbReference type="Proteomes" id="UP000799750"/>
    </source>
</evidence>
<dbReference type="OrthoDB" id="10479324at2759"/>
<keyword evidence="3" id="KW-1185">Reference proteome</keyword>
<evidence type="ECO:0000256" key="1">
    <source>
        <dbReference type="SAM" id="MobiDB-lite"/>
    </source>
</evidence>
<feature type="region of interest" description="Disordered" evidence="1">
    <location>
        <begin position="383"/>
        <end position="406"/>
    </location>
</feature>